<protein>
    <submittedName>
        <fullName evidence="6">Cytidine deaminase</fullName>
    </submittedName>
</protein>
<dbReference type="Pfam" id="PF00383">
    <property type="entry name" value="dCMP_cyt_deam_1"/>
    <property type="match status" value="1"/>
</dbReference>
<dbReference type="InterPro" id="IPR016192">
    <property type="entry name" value="APOBEC/CMP_deaminase_Zn-bd"/>
</dbReference>
<dbReference type="InterPro" id="IPR027417">
    <property type="entry name" value="P-loop_NTPase"/>
</dbReference>
<dbReference type="Gene3D" id="3.40.140.10">
    <property type="entry name" value="Cytidine Deaminase, domain 2"/>
    <property type="match status" value="1"/>
</dbReference>
<dbReference type="RefSeq" id="WP_137402964.1">
    <property type="nucleotide sequence ID" value="NZ_BMIU01000033.1"/>
</dbReference>
<evidence type="ECO:0000256" key="1">
    <source>
        <dbReference type="ARBA" id="ARBA00006576"/>
    </source>
</evidence>
<gene>
    <name evidence="6" type="ORF">GCM10011339_42840</name>
</gene>
<evidence type="ECO:0000313" key="7">
    <source>
        <dbReference type="Proteomes" id="UP000647339"/>
    </source>
</evidence>
<keyword evidence="3" id="KW-0378">Hydrolase</keyword>
<evidence type="ECO:0000256" key="2">
    <source>
        <dbReference type="ARBA" id="ARBA00022723"/>
    </source>
</evidence>
<dbReference type="InterPro" id="IPR002125">
    <property type="entry name" value="CMP_dCMP_dom"/>
</dbReference>
<dbReference type="PROSITE" id="PS00903">
    <property type="entry name" value="CYT_DCMP_DEAMINASES_1"/>
    <property type="match status" value="1"/>
</dbReference>
<feature type="domain" description="CMP/dCMP-type deaminase" evidence="5">
    <location>
        <begin position="253"/>
        <end position="448"/>
    </location>
</feature>
<name>A0ABQ1VD27_9BACT</name>
<dbReference type="Gene3D" id="3.40.50.300">
    <property type="entry name" value="P-loop containing nucleotide triphosphate hydrolases"/>
    <property type="match status" value="1"/>
</dbReference>
<dbReference type="NCBIfam" id="NF041025">
    <property type="entry name" value="antiphage_deaminase"/>
    <property type="match status" value="1"/>
</dbReference>
<sequence>MGDALEKQLFTDQEKNENAEDKRKIKEKISDTHTEELVIALCGPIGTDIHLVSDRIGKIIEEQYGYTVVHLRLSKFIKDLTKSTDFKNIKDKNENYHKLIEAGNKLREKHGSSILAELAINEIAVKRETLKGSKEEKEFKSHRVCYIIDSIKNVEEFELLRLIYRDIFYFVGVFSNLEVREKFLEDQGLKKDQVYKLFDRDSGEELNFGQKVSNTFVQADFFLRIDRSTSQAIDNKLNRFLNIVFKTEVITPTYQETAMYLATASSGNSACLSRQVGASITDIEGEVLSVGWNDVPKSGGGVYKYSTSDSLGEEDHRCMNLKGGLCFNDEEKRIIREALVNELIDNKLVDERNRNDLIDKIQKSRIKELIEFSRAVHAEMHAIIQASQKSGQRVVGGKLFCTTYPCHNCARHIIAAGIKEVYYIEPYRKSLALKLHSDSITEDESKKDYVRILMYDGVSPKRYLEFFKMSPNSRKKDGKKISEPKKTSAPKNTVSLQAIPILEKTVTKTLKSKQLI</sequence>
<dbReference type="Proteomes" id="UP000647339">
    <property type="component" value="Unassembled WGS sequence"/>
</dbReference>
<evidence type="ECO:0000256" key="3">
    <source>
        <dbReference type="ARBA" id="ARBA00022801"/>
    </source>
</evidence>
<organism evidence="6 7">
    <name type="scientific">Echinicola rosea</name>
    <dbReference type="NCBI Taxonomy" id="1807691"/>
    <lineage>
        <taxon>Bacteria</taxon>
        <taxon>Pseudomonadati</taxon>
        <taxon>Bacteroidota</taxon>
        <taxon>Cytophagia</taxon>
        <taxon>Cytophagales</taxon>
        <taxon>Cyclobacteriaceae</taxon>
        <taxon>Echinicola</taxon>
    </lineage>
</organism>
<evidence type="ECO:0000313" key="6">
    <source>
        <dbReference type="EMBL" id="GGF49680.1"/>
    </source>
</evidence>
<comment type="similarity">
    <text evidence="1">Belongs to the cytidine and deoxycytidylate deaminase family.</text>
</comment>
<dbReference type="SUPFAM" id="SSF53927">
    <property type="entry name" value="Cytidine deaminase-like"/>
    <property type="match status" value="1"/>
</dbReference>
<comment type="caution">
    <text evidence="6">The sequence shown here is derived from an EMBL/GenBank/DDBJ whole genome shotgun (WGS) entry which is preliminary data.</text>
</comment>
<keyword evidence="4" id="KW-0862">Zinc</keyword>
<evidence type="ECO:0000256" key="4">
    <source>
        <dbReference type="ARBA" id="ARBA00022833"/>
    </source>
</evidence>
<dbReference type="InterPro" id="IPR015517">
    <property type="entry name" value="dCMP_deaminase-rel"/>
</dbReference>
<dbReference type="PANTHER" id="PTHR11086:SF18">
    <property type="entry name" value="DEOXYCYTIDYLATE DEAMINASE"/>
    <property type="match status" value="1"/>
</dbReference>
<keyword evidence="2" id="KW-0479">Metal-binding</keyword>
<reference evidence="7" key="1">
    <citation type="journal article" date="2019" name="Int. J. Syst. Evol. Microbiol.">
        <title>The Global Catalogue of Microorganisms (GCM) 10K type strain sequencing project: providing services to taxonomists for standard genome sequencing and annotation.</title>
        <authorList>
            <consortium name="The Broad Institute Genomics Platform"/>
            <consortium name="The Broad Institute Genome Sequencing Center for Infectious Disease"/>
            <person name="Wu L."/>
            <person name="Ma J."/>
        </authorList>
    </citation>
    <scope>NUCLEOTIDE SEQUENCE [LARGE SCALE GENOMIC DNA]</scope>
    <source>
        <strain evidence="7">CGMCC 1.15407</strain>
    </source>
</reference>
<accession>A0ABQ1VD27</accession>
<proteinExistence type="inferred from homology"/>
<dbReference type="PANTHER" id="PTHR11086">
    <property type="entry name" value="DEOXYCYTIDYLATE DEAMINASE-RELATED"/>
    <property type="match status" value="1"/>
</dbReference>
<evidence type="ECO:0000259" key="5">
    <source>
        <dbReference type="PROSITE" id="PS51747"/>
    </source>
</evidence>
<dbReference type="InterPro" id="IPR016193">
    <property type="entry name" value="Cytidine_deaminase-like"/>
</dbReference>
<dbReference type="EMBL" id="BMIU01000033">
    <property type="protein sequence ID" value="GGF49680.1"/>
    <property type="molecule type" value="Genomic_DNA"/>
</dbReference>
<keyword evidence="7" id="KW-1185">Reference proteome</keyword>
<dbReference type="PROSITE" id="PS51747">
    <property type="entry name" value="CYT_DCMP_DEAMINASES_2"/>
    <property type="match status" value="1"/>
</dbReference>